<evidence type="ECO:0000256" key="2">
    <source>
        <dbReference type="SAM" id="Phobius"/>
    </source>
</evidence>
<evidence type="ECO:0000259" key="3">
    <source>
        <dbReference type="Pfam" id="PF03413"/>
    </source>
</evidence>
<keyword evidence="2" id="KW-0472">Membrane</keyword>
<feature type="compositionally biased region" description="Low complexity" evidence="1">
    <location>
        <begin position="61"/>
        <end position="73"/>
    </location>
</feature>
<gene>
    <name evidence="4" type="ORF">NF717_09455</name>
</gene>
<name>A0A9X4SBZ0_9LACT</name>
<feature type="region of interest" description="Disordered" evidence="1">
    <location>
        <begin position="39"/>
        <end position="98"/>
    </location>
</feature>
<feature type="transmembrane region" description="Helical" evidence="2">
    <location>
        <begin position="7"/>
        <end position="30"/>
    </location>
</feature>
<reference evidence="4" key="1">
    <citation type="submission" date="2022-06" db="EMBL/GenBank/DDBJ databases">
        <title>Lactococcus from bovine mastitis in China.</title>
        <authorList>
            <person name="Lin Y."/>
            <person name="Han B."/>
        </authorList>
    </citation>
    <scope>NUCLEOTIDE SEQUENCE</scope>
    <source>
        <strain evidence="4">Ningxia-I-26</strain>
    </source>
</reference>
<comment type="caution">
    <text evidence="4">The sequence shown here is derived from an EMBL/GenBank/DDBJ whole genome shotgun (WGS) entry which is preliminary data.</text>
</comment>
<keyword evidence="2" id="KW-0812">Transmembrane</keyword>
<evidence type="ECO:0000313" key="4">
    <source>
        <dbReference type="EMBL" id="MDG6145871.1"/>
    </source>
</evidence>
<accession>A0A9X4SBZ0</accession>
<dbReference type="InterPro" id="IPR025711">
    <property type="entry name" value="PepSY"/>
</dbReference>
<dbReference type="AlphaFoldDB" id="A0A9X4SBZ0"/>
<keyword evidence="2" id="KW-1133">Transmembrane helix</keyword>
<dbReference type="RefSeq" id="WP_279359060.1">
    <property type="nucleotide sequence ID" value="NZ_CP141727.1"/>
</dbReference>
<dbReference type="Pfam" id="PF03413">
    <property type="entry name" value="PepSY"/>
    <property type="match status" value="1"/>
</dbReference>
<dbReference type="Proteomes" id="UP001153199">
    <property type="component" value="Unassembled WGS sequence"/>
</dbReference>
<feature type="domain" description="PepSY" evidence="3">
    <location>
        <begin position="99"/>
        <end position="161"/>
    </location>
</feature>
<evidence type="ECO:0000256" key="1">
    <source>
        <dbReference type="SAM" id="MobiDB-lite"/>
    </source>
</evidence>
<evidence type="ECO:0000313" key="5">
    <source>
        <dbReference type="Proteomes" id="UP001153199"/>
    </source>
</evidence>
<keyword evidence="5" id="KW-1185">Reference proteome</keyword>
<feature type="compositionally biased region" description="Low complexity" evidence="1">
    <location>
        <begin position="39"/>
        <end position="51"/>
    </location>
</feature>
<proteinExistence type="predicted"/>
<dbReference type="EMBL" id="JAMWFV010000016">
    <property type="protein sequence ID" value="MDG6145871.1"/>
    <property type="molecule type" value="Genomic_DNA"/>
</dbReference>
<dbReference type="Gene3D" id="3.10.450.40">
    <property type="match status" value="1"/>
</dbReference>
<sequence>MERDRNRLLIIIASIAGTVILALGGLYIALDFIEEQQERQQLTHQEQPPQQAEEMDVIDIEPPAAEQPPVQEEPLPPAQDLPVAAPEQLPAAGQQGRQIGLDEARAIAERHLQSRNIQATFRTHSGIDREAGTRVWELEYRGTDGLTHEFYIDVYTGDIVKFETGDWD</sequence>
<protein>
    <submittedName>
        <fullName evidence="4">PepSY domain-containing protein</fullName>
    </submittedName>
</protein>
<organism evidence="4 5">
    <name type="scientific">Lactococcus formosensis</name>
    <dbReference type="NCBI Taxonomy" id="1281486"/>
    <lineage>
        <taxon>Bacteria</taxon>
        <taxon>Bacillati</taxon>
        <taxon>Bacillota</taxon>
        <taxon>Bacilli</taxon>
        <taxon>Lactobacillales</taxon>
        <taxon>Streptococcaceae</taxon>
        <taxon>Lactococcus</taxon>
    </lineage>
</organism>